<evidence type="ECO:0000256" key="4">
    <source>
        <dbReference type="ARBA" id="ARBA00022598"/>
    </source>
</evidence>
<evidence type="ECO:0000256" key="3">
    <source>
        <dbReference type="ARBA" id="ARBA00012291"/>
    </source>
</evidence>
<dbReference type="EMBL" id="QZEY01000020">
    <property type="protein sequence ID" value="RJL23061.1"/>
    <property type="molecule type" value="Genomic_DNA"/>
</dbReference>
<dbReference type="PANTHER" id="PTHR11550:SF0">
    <property type="entry name" value="CTP SYNTHASE-RELATED"/>
    <property type="match status" value="1"/>
</dbReference>
<dbReference type="InterPro" id="IPR004468">
    <property type="entry name" value="CTP_synthase"/>
</dbReference>
<reference evidence="11 12" key="1">
    <citation type="submission" date="2018-09" db="EMBL/GenBank/DDBJ databases">
        <title>YIM 75507 draft genome.</title>
        <authorList>
            <person name="Tang S."/>
            <person name="Feng Y."/>
        </authorList>
    </citation>
    <scope>NUCLEOTIDE SEQUENCE [LARGE SCALE GENOMIC DNA]</scope>
    <source>
        <strain evidence="11 12">YIM 75507</strain>
    </source>
</reference>
<proteinExistence type="inferred from homology"/>
<evidence type="ECO:0000256" key="8">
    <source>
        <dbReference type="ARBA" id="ARBA00022975"/>
    </source>
</evidence>
<comment type="catalytic activity">
    <reaction evidence="9">
        <text>UTP + L-glutamine + ATP + H2O = CTP + L-glutamate + ADP + phosphate + 2 H(+)</text>
        <dbReference type="Rhea" id="RHEA:26426"/>
        <dbReference type="ChEBI" id="CHEBI:15377"/>
        <dbReference type="ChEBI" id="CHEBI:15378"/>
        <dbReference type="ChEBI" id="CHEBI:29985"/>
        <dbReference type="ChEBI" id="CHEBI:30616"/>
        <dbReference type="ChEBI" id="CHEBI:37563"/>
        <dbReference type="ChEBI" id="CHEBI:43474"/>
        <dbReference type="ChEBI" id="CHEBI:46398"/>
        <dbReference type="ChEBI" id="CHEBI:58359"/>
        <dbReference type="ChEBI" id="CHEBI:456216"/>
        <dbReference type="EC" id="6.3.4.2"/>
    </reaction>
</comment>
<evidence type="ECO:0000256" key="5">
    <source>
        <dbReference type="ARBA" id="ARBA00022741"/>
    </source>
</evidence>
<name>A0A3A4A5A5_9ACTN</name>
<comment type="similarity">
    <text evidence="2">Belongs to the CTP synthase family.</text>
</comment>
<dbReference type="InterPro" id="IPR017926">
    <property type="entry name" value="GATASE"/>
</dbReference>
<dbReference type="Proteomes" id="UP000265768">
    <property type="component" value="Unassembled WGS sequence"/>
</dbReference>
<evidence type="ECO:0000256" key="1">
    <source>
        <dbReference type="ARBA" id="ARBA00005171"/>
    </source>
</evidence>
<protein>
    <recommendedName>
        <fullName evidence="3">CTP synthase (glutamine hydrolyzing)</fullName>
        <ecNumber evidence="3">6.3.4.2</ecNumber>
    </recommendedName>
</protein>
<organism evidence="11 12">
    <name type="scientific">Bailinhaonella thermotolerans</name>
    <dbReference type="NCBI Taxonomy" id="1070861"/>
    <lineage>
        <taxon>Bacteria</taxon>
        <taxon>Bacillati</taxon>
        <taxon>Actinomycetota</taxon>
        <taxon>Actinomycetes</taxon>
        <taxon>Streptosporangiales</taxon>
        <taxon>Streptosporangiaceae</taxon>
        <taxon>Bailinhaonella</taxon>
    </lineage>
</organism>
<dbReference type="PROSITE" id="PS51273">
    <property type="entry name" value="GATASE_TYPE_1"/>
    <property type="match status" value="1"/>
</dbReference>
<dbReference type="Gene3D" id="3.40.50.880">
    <property type="match status" value="1"/>
</dbReference>
<dbReference type="GO" id="GO:0044210">
    <property type="term" value="P:'de novo' CTP biosynthetic process"/>
    <property type="evidence" value="ECO:0007669"/>
    <property type="project" value="UniProtKB-UniPathway"/>
</dbReference>
<evidence type="ECO:0000313" key="12">
    <source>
        <dbReference type="Proteomes" id="UP000265768"/>
    </source>
</evidence>
<dbReference type="RefSeq" id="WP_119930759.1">
    <property type="nucleotide sequence ID" value="NZ_QZEY01000020.1"/>
</dbReference>
<keyword evidence="12" id="KW-1185">Reference proteome</keyword>
<dbReference type="GO" id="GO:0005829">
    <property type="term" value="C:cytosol"/>
    <property type="evidence" value="ECO:0007669"/>
    <property type="project" value="TreeGrafter"/>
</dbReference>
<keyword evidence="6" id="KW-0067">ATP-binding</keyword>
<keyword evidence="4" id="KW-0436">Ligase</keyword>
<dbReference type="GO" id="GO:0019856">
    <property type="term" value="P:pyrimidine nucleobase biosynthetic process"/>
    <property type="evidence" value="ECO:0007669"/>
    <property type="project" value="TreeGrafter"/>
</dbReference>
<evidence type="ECO:0000256" key="2">
    <source>
        <dbReference type="ARBA" id="ARBA00007533"/>
    </source>
</evidence>
<dbReference type="UniPathway" id="UPA00159">
    <property type="reaction ID" value="UER00277"/>
</dbReference>
<keyword evidence="7" id="KW-0315">Glutamine amidotransferase</keyword>
<dbReference type="SUPFAM" id="SSF52317">
    <property type="entry name" value="Class I glutamine amidotransferase-like"/>
    <property type="match status" value="1"/>
</dbReference>
<accession>A0A3A4A5A5</accession>
<dbReference type="NCBIfam" id="NF004836">
    <property type="entry name" value="PRK06186.1"/>
    <property type="match status" value="1"/>
</dbReference>
<evidence type="ECO:0000313" key="11">
    <source>
        <dbReference type="EMBL" id="RJL23061.1"/>
    </source>
</evidence>
<keyword evidence="5" id="KW-0547">Nucleotide-binding</keyword>
<dbReference type="InterPro" id="IPR029062">
    <property type="entry name" value="Class_I_gatase-like"/>
</dbReference>
<evidence type="ECO:0000256" key="9">
    <source>
        <dbReference type="ARBA" id="ARBA00047781"/>
    </source>
</evidence>
<dbReference type="EC" id="6.3.4.2" evidence="3"/>
<dbReference type="PANTHER" id="PTHR11550">
    <property type="entry name" value="CTP SYNTHASE"/>
    <property type="match status" value="1"/>
</dbReference>
<sequence>MTRIALVADRSPHVHAHARVPALIEALREGEGLAVDPYWIATPDAEDAGLLAGFDGIWIMPGSPYRSEAGAITAARVAREREIPFLGTCGGFQHALLEYARGVCGLTRLAHGEVSDAPEEDLLIVPLACSLAGHESAVHLTPGSVAERLLGAESTTGRYHCAYGPSPRHTQALQEAGLRFTGHDDDGEIRVAELPGHPFYLATLFQPELSGDGPRPHPFIRAFAEAATAHAAARL</sequence>
<evidence type="ECO:0000259" key="10">
    <source>
        <dbReference type="Pfam" id="PF00117"/>
    </source>
</evidence>
<dbReference type="OrthoDB" id="3286005at2"/>
<feature type="domain" description="Glutamine amidotransferase" evidence="10">
    <location>
        <begin position="32"/>
        <end position="218"/>
    </location>
</feature>
<comment type="caution">
    <text evidence="11">The sequence shown here is derived from an EMBL/GenBank/DDBJ whole genome shotgun (WGS) entry which is preliminary data.</text>
</comment>
<gene>
    <name evidence="11" type="ORF">D5H75_34390</name>
</gene>
<evidence type="ECO:0000256" key="7">
    <source>
        <dbReference type="ARBA" id="ARBA00022962"/>
    </source>
</evidence>
<dbReference type="GO" id="GO:0042802">
    <property type="term" value="F:identical protein binding"/>
    <property type="evidence" value="ECO:0007669"/>
    <property type="project" value="TreeGrafter"/>
</dbReference>
<keyword evidence="8" id="KW-0665">Pyrimidine biosynthesis</keyword>
<comment type="pathway">
    <text evidence="1">Pyrimidine metabolism; CTP biosynthesis via de novo pathway; CTP from UDP: step 2/2.</text>
</comment>
<dbReference type="Pfam" id="PF00117">
    <property type="entry name" value="GATase"/>
    <property type="match status" value="1"/>
</dbReference>
<dbReference type="AlphaFoldDB" id="A0A3A4A5A5"/>
<dbReference type="GO" id="GO:0005524">
    <property type="term" value="F:ATP binding"/>
    <property type="evidence" value="ECO:0007669"/>
    <property type="project" value="UniProtKB-KW"/>
</dbReference>
<evidence type="ECO:0000256" key="6">
    <source>
        <dbReference type="ARBA" id="ARBA00022840"/>
    </source>
</evidence>
<dbReference type="GO" id="GO:0003883">
    <property type="term" value="F:CTP synthase activity"/>
    <property type="evidence" value="ECO:0007669"/>
    <property type="project" value="UniProtKB-EC"/>
</dbReference>